<evidence type="ECO:0000313" key="7">
    <source>
        <dbReference type="Proteomes" id="UP001141434"/>
    </source>
</evidence>
<dbReference type="GO" id="GO:0016020">
    <property type="term" value="C:membrane"/>
    <property type="evidence" value="ECO:0007669"/>
    <property type="project" value="UniProtKB-SubCell"/>
</dbReference>
<dbReference type="RefSeq" id="XP_056516562.1">
    <property type="nucleotide sequence ID" value="XM_056651712.1"/>
</dbReference>
<dbReference type="InterPro" id="IPR050475">
    <property type="entry name" value="Prenyltransferase_related"/>
</dbReference>
<keyword evidence="4 5" id="KW-0472">Membrane</keyword>
<dbReference type="EMBL" id="JAPMSZ010000001">
    <property type="protein sequence ID" value="KAJ5115371.1"/>
    <property type="molecule type" value="Genomic_DNA"/>
</dbReference>
<keyword evidence="7" id="KW-1185">Reference proteome</keyword>
<dbReference type="InterPro" id="IPR000537">
    <property type="entry name" value="UbiA_prenyltransferase"/>
</dbReference>
<evidence type="ECO:0000256" key="5">
    <source>
        <dbReference type="SAM" id="Phobius"/>
    </source>
</evidence>
<sequence>MRGGVLAVKYHAYTLWLFIFSDLKTIILPSTVFGIANAWAAPRYGISVAETPSSPNEMENMRRVVAQTISVIFWILANFLPFAINNQRDRSAILEDAINKPWRPFPSGRIIPSHATKLMVFLYIAAPVYSMVISGGHRQSLGLVVLGTWYNNWGGAEHNPLVRNLINALGYTCFISGALEVALGSALLPLHLSHPLAQWLLVIGAIIASTVHLQDLPDQLGDAKRGRATIPLVLGDAVARWTIAVPMLGWGLFCPVFWGINRGCFTGSTLLAWTVAIRVVVIRNVLGDKLTFRLWNCWIAMVYLMPLLSRGHIH</sequence>
<proteinExistence type="predicted"/>
<dbReference type="AlphaFoldDB" id="A0A9W9GB18"/>
<feature type="transmembrane region" description="Helical" evidence="5">
    <location>
        <begin position="64"/>
        <end position="84"/>
    </location>
</feature>
<reference evidence="6" key="1">
    <citation type="submission" date="2022-11" db="EMBL/GenBank/DDBJ databases">
        <authorList>
            <person name="Petersen C."/>
        </authorList>
    </citation>
    <scope>NUCLEOTIDE SEQUENCE</scope>
    <source>
        <strain evidence="6">IBT 34128</strain>
    </source>
</reference>
<evidence type="ECO:0000256" key="4">
    <source>
        <dbReference type="ARBA" id="ARBA00023136"/>
    </source>
</evidence>
<organism evidence="6 7">
    <name type="scientific">Penicillium alfredii</name>
    <dbReference type="NCBI Taxonomy" id="1506179"/>
    <lineage>
        <taxon>Eukaryota</taxon>
        <taxon>Fungi</taxon>
        <taxon>Dikarya</taxon>
        <taxon>Ascomycota</taxon>
        <taxon>Pezizomycotina</taxon>
        <taxon>Eurotiomycetes</taxon>
        <taxon>Eurotiomycetidae</taxon>
        <taxon>Eurotiales</taxon>
        <taxon>Aspergillaceae</taxon>
        <taxon>Penicillium</taxon>
    </lineage>
</organism>
<name>A0A9W9GB18_9EURO</name>
<accession>A0A9W9GB18</accession>
<feature type="transmembrane region" description="Helical" evidence="5">
    <location>
        <begin position="270"/>
        <end position="286"/>
    </location>
</feature>
<evidence type="ECO:0000256" key="1">
    <source>
        <dbReference type="ARBA" id="ARBA00004141"/>
    </source>
</evidence>
<feature type="transmembrane region" description="Helical" evidence="5">
    <location>
        <begin position="238"/>
        <end position="258"/>
    </location>
</feature>
<gene>
    <name evidence="6" type="ORF">NUU61_001130</name>
</gene>
<feature type="transmembrane region" description="Helical" evidence="5">
    <location>
        <begin position="196"/>
        <end position="213"/>
    </location>
</feature>
<feature type="transmembrane region" description="Helical" evidence="5">
    <location>
        <begin position="12"/>
        <end position="36"/>
    </location>
</feature>
<keyword evidence="3 5" id="KW-1133">Transmembrane helix</keyword>
<protein>
    <submittedName>
        <fullName evidence="6">Uncharacterized protein</fullName>
    </submittedName>
</protein>
<feature type="transmembrane region" description="Helical" evidence="5">
    <location>
        <begin position="168"/>
        <end position="189"/>
    </location>
</feature>
<keyword evidence="2 5" id="KW-0812">Transmembrane</keyword>
<dbReference type="OrthoDB" id="434972at2759"/>
<comment type="subcellular location">
    <subcellularLocation>
        <location evidence="1">Membrane</location>
        <topology evidence="1">Multi-pass membrane protein</topology>
    </subcellularLocation>
</comment>
<evidence type="ECO:0000313" key="6">
    <source>
        <dbReference type="EMBL" id="KAJ5115371.1"/>
    </source>
</evidence>
<feature type="transmembrane region" description="Helical" evidence="5">
    <location>
        <begin position="292"/>
        <end position="309"/>
    </location>
</feature>
<dbReference type="Pfam" id="PF01040">
    <property type="entry name" value="UbiA"/>
    <property type="match status" value="1"/>
</dbReference>
<dbReference type="GO" id="GO:0016765">
    <property type="term" value="F:transferase activity, transferring alkyl or aryl (other than methyl) groups"/>
    <property type="evidence" value="ECO:0007669"/>
    <property type="project" value="InterPro"/>
</dbReference>
<dbReference type="PANTHER" id="PTHR42723">
    <property type="entry name" value="CHLOROPHYLL SYNTHASE"/>
    <property type="match status" value="1"/>
</dbReference>
<evidence type="ECO:0000256" key="3">
    <source>
        <dbReference type="ARBA" id="ARBA00022989"/>
    </source>
</evidence>
<dbReference type="CDD" id="cd13965">
    <property type="entry name" value="PT_UbiA_3"/>
    <property type="match status" value="1"/>
</dbReference>
<reference evidence="6" key="2">
    <citation type="journal article" date="2023" name="IMA Fungus">
        <title>Comparative genomic study of the Penicillium genus elucidates a diverse pangenome and 15 lateral gene transfer events.</title>
        <authorList>
            <person name="Petersen C."/>
            <person name="Sorensen T."/>
            <person name="Nielsen M.R."/>
            <person name="Sondergaard T.E."/>
            <person name="Sorensen J.L."/>
            <person name="Fitzpatrick D.A."/>
            <person name="Frisvad J.C."/>
            <person name="Nielsen K.L."/>
        </authorList>
    </citation>
    <scope>NUCLEOTIDE SEQUENCE</scope>
    <source>
        <strain evidence="6">IBT 34128</strain>
    </source>
</reference>
<dbReference type="Proteomes" id="UP001141434">
    <property type="component" value="Unassembled WGS sequence"/>
</dbReference>
<dbReference type="PANTHER" id="PTHR42723:SF1">
    <property type="entry name" value="CHLOROPHYLL SYNTHASE, CHLOROPLASTIC"/>
    <property type="match status" value="1"/>
</dbReference>
<dbReference type="GeneID" id="81390880"/>
<comment type="caution">
    <text evidence="6">The sequence shown here is derived from an EMBL/GenBank/DDBJ whole genome shotgun (WGS) entry which is preliminary data.</text>
</comment>
<evidence type="ECO:0000256" key="2">
    <source>
        <dbReference type="ARBA" id="ARBA00022692"/>
    </source>
</evidence>